<evidence type="ECO:0000256" key="4">
    <source>
        <dbReference type="SAM" id="MobiDB-lite"/>
    </source>
</evidence>
<dbReference type="OrthoDB" id="514777at2759"/>
<dbReference type="Pfam" id="PF02854">
    <property type="entry name" value="MIF4G"/>
    <property type="match status" value="1"/>
</dbReference>
<feature type="domain" description="MI" evidence="5">
    <location>
        <begin position="592"/>
        <end position="715"/>
    </location>
</feature>
<comment type="caution">
    <text evidence="6">The sequence shown here is derived from an EMBL/GenBank/DDBJ whole genome shotgun (WGS) entry which is preliminary data.</text>
</comment>
<sequence>MTISSVNNLKINGESNNNKQYDRDFLMKLRDIPQCKIKPAYLTNRFESIHKSNFREFSSNRNGGGRINGFNSKSHHQLFPSFAKPSGGQLSHHLAKRSISQENVARPRRSGMIHVSLSLNESIKLRESTNAWKPTLLKKKTGAQVEEETQVLYKKVRSVLNKLTPEKFDKLVGQVRALEIDSQDKLQGVINLVFNKAIDEPNFTVAYVLMCKELALMKVNTQNEKNSSQENGNSAAKVNFRKLLITRCQVEFEKNKTNETQRTEKVKEIEGCNDAKKKKDLQSELAEYDRKIRIKSVGNIKFIGELYKQRMLTSNIMNLCINHLLQTPDEENLECLCKLLTTIGKIFEKTNDLSLYFKKLSEFVNQKGEKKINSRIRFMIQDIIDLRLNQWIPRHNDNNPKTISQIQKEVETKQFINSHLNSSYNPLQDSRIDNRRRSLMGPPSHSSNGWSVATSKSRQSYTIETSKLKINTSVDEVTLGSKNSYTWKPLGPPAPEILSPNKFSILDTKLEEQNSRHSYAGSRSIGFSERSNDRSFQRGTNNSQQRRVPLFEQRLAMLKNTYSGNTLPVAPAEKNSSSVPSQVCVNKSLQSEIIKSLLKTCENFANPEEFIKAAEATVVKNFDNSSYEFFVSETMNYVLEKSKLVRHRYSVLLSYIIEKNIISLCLFQKEFKKLLEIQEDLVIDIPNCQTYLVEILSGLLTSGAHPFIELKQTLAALKNKGCGKFLGELLSTVAENQKHEWVAGEWKKSGLTWSNLIDTQRESVDEIIKNYSLEFLTDSAKTNFGEQPAKLKFSRCLIEAILTVSVDPAEMEGHAIVIKSLTSFFVNLSEGSEEDDSEE</sequence>
<reference evidence="6" key="1">
    <citation type="submission" date="2020-03" db="EMBL/GenBank/DDBJ databases">
        <authorList>
            <person name="Chebbi M.A."/>
            <person name="Drezen J.M."/>
        </authorList>
    </citation>
    <scope>NUCLEOTIDE SEQUENCE</scope>
    <source>
        <tissue evidence="6">Whole body</tissue>
    </source>
</reference>
<evidence type="ECO:0000259" key="5">
    <source>
        <dbReference type="PROSITE" id="PS51366"/>
    </source>
</evidence>
<evidence type="ECO:0000256" key="3">
    <source>
        <dbReference type="ARBA" id="ARBA00022917"/>
    </source>
</evidence>
<reference evidence="6" key="2">
    <citation type="submission" date="2021-04" db="EMBL/GenBank/DDBJ databases">
        <title>Genome-wide patterns of bracovirus chromosomal integration into multiple host tissues during parasitism.</title>
        <authorList>
            <person name="Chebbi M.A.C."/>
        </authorList>
    </citation>
    <scope>NUCLEOTIDE SEQUENCE</scope>
    <source>
        <tissue evidence="6">Whole body</tissue>
    </source>
</reference>
<dbReference type="PROSITE" id="PS51366">
    <property type="entry name" value="MI"/>
    <property type="match status" value="1"/>
</dbReference>
<dbReference type="Pfam" id="PF02847">
    <property type="entry name" value="MA3"/>
    <property type="match status" value="1"/>
</dbReference>
<evidence type="ECO:0000256" key="2">
    <source>
        <dbReference type="ARBA" id="ARBA00022540"/>
    </source>
</evidence>
<evidence type="ECO:0000313" key="7">
    <source>
        <dbReference type="Proteomes" id="UP000729913"/>
    </source>
</evidence>
<dbReference type="PANTHER" id="PTHR23253:SF78">
    <property type="entry name" value="EUKARYOTIC TRANSLATION INITIATION FACTOR 4G1, ISOFORM B-RELATED"/>
    <property type="match status" value="1"/>
</dbReference>
<dbReference type="EMBL" id="JAAOIC020000047">
    <property type="protein sequence ID" value="KAG8037851.1"/>
    <property type="molecule type" value="Genomic_DNA"/>
</dbReference>
<keyword evidence="3" id="KW-0648">Protein biosynthesis</keyword>
<feature type="region of interest" description="Disordered" evidence="4">
    <location>
        <begin position="434"/>
        <end position="453"/>
    </location>
</feature>
<dbReference type="InterPro" id="IPR003891">
    <property type="entry name" value="Initiation_fac_eIF4g_MI"/>
</dbReference>
<feature type="compositionally biased region" description="Polar residues" evidence="4">
    <location>
        <begin position="444"/>
        <end position="453"/>
    </location>
</feature>
<dbReference type="InterPro" id="IPR003890">
    <property type="entry name" value="MIF4G-like_typ-3"/>
</dbReference>
<proteinExistence type="inferred from homology"/>
<comment type="similarity">
    <text evidence="1">Belongs to the eukaryotic initiation factor 4G family.</text>
</comment>
<name>A0A8J5RA07_9HYME</name>
<dbReference type="Proteomes" id="UP000729913">
    <property type="component" value="Unassembled WGS sequence"/>
</dbReference>
<organism evidence="6 7">
    <name type="scientific">Cotesia typhae</name>
    <dbReference type="NCBI Taxonomy" id="2053667"/>
    <lineage>
        <taxon>Eukaryota</taxon>
        <taxon>Metazoa</taxon>
        <taxon>Ecdysozoa</taxon>
        <taxon>Arthropoda</taxon>
        <taxon>Hexapoda</taxon>
        <taxon>Insecta</taxon>
        <taxon>Pterygota</taxon>
        <taxon>Neoptera</taxon>
        <taxon>Endopterygota</taxon>
        <taxon>Hymenoptera</taxon>
        <taxon>Apocrita</taxon>
        <taxon>Ichneumonoidea</taxon>
        <taxon>Braconidae</taxon>
        <taxon>Microgastrinae</taxon>
        <taxon>Cotesia</taxon>
    </lineage>
</organism>
<dbReference type="PANTHER" id="PTHR23253">
    <property type="entry name" value="EUKARYOTIC TRANSLATION INITIATION FACTOR 4 GAMMA"/>
    <property type="match status" value="1"/>
</dbReference>
<dbReference type="AlphaFoldDB" id="A0A8J5RA07"/>
<dbReference type="GO" id="GO:0016281">
    <property type="term" value="C:eukaryotic translation initiation factor 4F complex"/>
    <property type="evidence" value="ECO:0007669"/>
    <property type="project" value="TreeGrafter"/>
</dbReference>
<gene>
    <name evidence="6" type="ORF">G9C98_006062</name>
</gene>
<accession>A0A8J5RA07</accession>
<dbReference type="GO" id="GO:0003729">
    <property type="term" value="F:mRNA binding"/>
    <property type="evidence" value="ECO:0007669"/>
    <property type="project" value="TreeGrafter"/>
</dbReference>
<keyword evidence="2" id="KW-0396">Initiation factor</keyword>
<keyword evidence="7" id="KW-1185">Reference proteome</keyword>
<evidence type="ECO:0000256" key="1">
    <source>
        <dbReference type="ARBA" id="ARBA00005775"/>
    </source>
</evidence>
<protein>
    <recommendedName>
        <fullName evidence="5">MI domain-containing protein</fullName>
    </recommendedName>
</protein>
<dbReference type="SMART" id="SM00543">
    <property type="entry name" value="MIF4G"/>
    <property type="match status" value="1"/>
</dbReference>
<evidence type="ECO:0000313" key="6">
    <source>
        <dbReference type="EMBL" id="KAG8037851.1"/>
    </source>
</evidence>
<feature type="region of interest" description="Disordered" evidence="4">
    <location>
        <begin position="512"/>
        <end position="544"/>
    </location>
</feature>
<dbReference type="GO" id="GO:0003743">
    <property type="term" value="F:translation initiation factor activity"/>
    <property type="evidence" value="ECO:0007669"/>
    <property type="project" value="UniProtKB-KW"/>
</dbReference>